<sequence length="197" mass="22801">MSREGPSMRNKENSFRLMGTAMVASNQPSMQQMQYQQPMWQQQQLQPLQPTVQSQINPIVTWQNLFRNPNSAYGGTAPRMARYMAALVNHDEEEEVVYENQLSKEFAENFAEDYPDVPEFLEFEENLEENQNDVSLEPDIEFVLDSGATHHLVNKQDGLFNLQFFQKPKNIQIAKKASFLNALAIGQMKLRTLTRLR</sequence>
<reference evidence="1 2" key="1">
    <citation type="submission" date="2024-03" db="EMBL/GenBank/DDBJ databases">
        <title>Adaptation during the transition from Ophiocordyceps entomopathogen to insect associate is accompanied by gene loss and intensified selection.</title>
        <authorList>
            <person name="Ward C.M."/>
            <person name="Onetto C.A."/>
            <person name="Borneman A.R."/>
        </authorList>
    </citation>
    <scope>NUCLEOTIDE SEQUENCE [LARGE SCALE GENOMIC DNA]</scope>
    <source>
        <strain evidence="1">AWRI1</strain>
        <tissue evidence="1">Single Adult Female</tissue>
    </source>
</reference>
<organism evidence="1 2">
    <name type="scientific">Parthenolecanium corni</name>
    <dbReference type="NCBI Taxonomy" id="536013"/>
    <lineage>
        <taxon>Eukaryota</taxon>
        <taxon>Metazoa</taxon>
        <taxon>Ecdysozoa</taxon>
        <taxon>Arthropoda</taxon>
        <taxon>Hexapoda</taxon>
        <taxon>Insecta</taxon>
        <taxon>Pterygota</taxon>
        <taxon>Neoptera</taxon>
        <taxon>Paraneoptera</taxon>
        <taxon>Hemiptera</taxon>
        <taxon>Sternorrhyncha</taxon>
        <taxon>Coccoidea</taxon>
        <taxon>Coccidae</taxon>
        <taxon>Parthenolecanium</taxon>
    </lineage>
</organism>
<dbReference type="AlphaFoldDB" id="A0AAN9TH67"/>
<name>A0AAN9TH67_9HEMI</name>
<dbReference type="EMBL" id="JBBCAQ010000022">
    <property type="protein sequence ID" value="KAK7591080.1"/>
    <property type="molecule type" value="Genomic_DNA"/>
</dbReference>
<keyword evidence="2" id="KW-1185">Reference proteome</keyword>
<evidence type="ECO:0000313" key="1">
    <source>
        <dbReference type="EMBL" id="KAK7591080.1"/>
    </source>
</evidence>
<protein>
    <submittedName>
        <fullName evidence="1">Uncharacterized protein</fullName>
    </submittedName>
</protein>
<dbReference type="Proteomes" id="UP001367676">
    <property type="component" value="Unassembled WGS sequence"/>
</dbReference>
<accession>A0AAN9TH67</accession>
<proteinExistence type="predicted"/>
<evidence type="ECO:0000313" key="2">
    <source>
        <dbReference type="Proteomes" id="UP001367676"/>
    </source>
</evidence>
<comment type="caution">
    <text evidence="1">The sequence shown here is derived from an EMBL/GenBank/DDBJ whole genome shotgun (WGS) entry which is preliminary data.</text>
</comment>
<gene>
    <name evidence="1" type="ORF">V9T40_002693</name>
</gene>